<accession>A0A7W6ETG2</accession>
<evidence type="ECO:0000259" key="1">
    <source>
        <dbReference type="Pfam" id="PF09995"/>
    </source>
</evidence>
<dbReference type="EMBL" id="JACIBY010000018">
    <property type="protein sequence ID" value="MBB3841562.1"/>
    <property type="molecule type" value="Genomic_DNA"/>
</dbReference>
<dbReference type="PANTHER" id="PTHR37539">
    <property type="entry name" value="SECRETED PROTEIN-RELATED"/>
    <property type="match status" value="1"/>
</dbReference>
<protein>
    <recommendedName>
        <fullName evidence="1">ER-bound oxygenase mpaB/mpaB'/Rubber oxygenase catalytic domain-containing protein</fullName>
    </recommendedName>
</protein>
<name>A0A7W6ETG2_9BACT</name>
<dbReference type="GO" id="GO:0016491">
    <property type="term" value="F:oxidoreductase activity"/>
    <property type="evidence" value="ECO:0007669"/>
    <property type="project" value="InterPro"/>
</dbReference>
<sequence length="344" mass="39642">MRPAQTRIFDDTLLTPFRQLGDPAADALVAAVVQQTGREGLTVFMRFLGDLKNASLAEQLPEVVHFFEQQGHLPPWTDPQKMAQGMAFFWKHETEIALLLGCYSLPYCYAAANGAQVLWLTERIKKDTYKRLEETGEFVFEIMQERDWRNGRNVIKVLKIRLMHAVVRYFTSHHAQWDSAWGLPINQEDMAGTNLAFSYIVVRGLRKMNVKTQTNDEESYLHFWDIIGHLLGVNERLLPVDLREAYHLDRAIYRRQFKPSTAGKGLTQALTKVLQNQVPTKQLQNFPIAQMRFLLGKEVADLLGVPEVPLEDIVVRTTTHVPFLQFLFRNNTPDSDVLKTYLRK</sequence>
<dbReference type="InterPro" id="IPR018713">
    <property type="entry name" value="MPAB/Lcp_cat_dom"/>
</dbReference>
<dbReference type="AlphaFoldDB" id="A0A7W6ETG2"/>
<organism evidence="2 3">
    <name type="scientific">Runella defluvii</name>
    <dbReference type="NCBI Taxonomy" id="370973"/>
    <lineage>
        <taxon>Bacteria</taxon>
        <taxon>Pseudomonadati</taxon>
        <taxon>Bacteroidota</taxon>
        <taxon>Cytophagia</taxon>
        <taxon>Cytophagales</taxon>
        <taxon>Spirosomataceae</taxon>
        <taxon>Runella</taxon>
    </lineage>
</organism>
<evidence type="ECO:0000313" key="2">
    <source>
        <dbReference type="EMBL" id="MBB3841562.1"/>
    </source>
</evidence>
<feature type="domain" description="ER-bound oxygenase mpaB/mpaB'/Rubber oxygenase catalytic" evidence="1">
    <location>
        <begin position="119"/>
        <end position="318"/>
    </location>
</feature>
<proteinExistence type="predicted"/>
<comment type="caution">
    <text evidence="2">The sequence shown here is derived from an EMBL/GenBank/DDBJ whole genome shotgun (WGS) entry which is preliminary data.</text>
</comment>
<evidence type="ECO:0000313" key="3">
    <source>
        <dbReference type="Proteomes" id="UP000541352"/>
    </source>
</evidence>
<dbReference type="PANTHER" id="PTHR37539:SF1">
    <property type="entry name" value="ER-BOUND OXYGENASE MPAB_MPAB'_RUBBER OXYGENASE CATALYTIC DOMAIN-CONTAINING PROTEIN"/>
    <property type="match status" value="1"/>
</dbReference>
<keyword evidence="3" id="KW-1185">Reference proteome</keyword>
<gene>
    <name evidence="2" type="ORF">FHS57_005590</name>
</gene>
<dbReference type="RefSeq" id="WP_183979316.1">
    <property type="nucleotide sequence ID" value="NZ_JACIBY010000018.1"/>
</dbReference>
<dbReference type="Proteomes" id="UP000541352">
    <property type="component" value="Unassembled WGS sequence"/>
</dbReference>
<dbReference type="InterPro" id="IPR037473">
    <property type="entry name" value="Lcp-like"/>
</dbReference>
<reference evidence="2 3" key="1">
    <citation type="submission" date="2020-08" db="EMBL/GenBank/DDBJ databases">
        <title>Genomic Encyclopedia of Type Strains, Phase IV (KMG-IV): sequencing the most valuable type-strain genomes for metagenomic binning, comparative biology and taxonomic classification.</title>
        <authorList>
            <person name="Goeker M."/>
        </authorList>
    </citation>
    <scope>NUCLEOTIDE SEQUENCE [LARGE SCALE GENOMIC DNA]</scope>
    <source>
        <strain evidence="2 3">DSM 17976</strain>
    </source>
</reference>
<dbReference type="Pfam" id="PF09995">
    <property type="entry name" value="MPAB_Lcp_cat"/>
    <property type="match status" value="1"/>
</dbReference>